<dbReference type="Pfam" id="PF06754">
    <property type="entry name" value="PhnG"/>
    <property type="match status" value="1"/>
</dbReference>
<evidence type="ECO:0000313" key="1">
    <source>
        <dbReference type="EMBL" id="CAA9576308.1"/>
    </source>
</evidence>
<reference evidence="1" key="1">
    <citation type="submission" date="2020-02" db="EMBL/GenBank/DDBJ databases">
        <authorList>
            <person name="Meier V. D."/>
        </authorList>
    </citation>
    <scope>NUCLEOTIDE SEQUENCE</scope>
    <source>
        <strain evidence="1">AVDCRST_MAG18</strain>
    </source>
</reference>
<name>A0A6J4VKL7_9BACT</name>
<gene>
    <name evidence="1" type="ORF">AVDCRST_MAG18-2586</name>
</gene>
<dbReference type="EMBL" id="CADCWN010000198">
    <property type="protein sequence ID" value="CAA9576308.1"/>
    <property type="molecule type" value="Genomic_DNA"/>
</dbReference>
<dbReference type="AlphaFoldDB" id="A0A6J4VKL7"/>
<sequence length="146" mass="15478">MTGFDRNRRFSIMAQAGTGSDDLLILAEQVLADSGDAVTVVTPPRVGMMMLRLHEPVNGTVFNAGEVLVTEAQIALGAHQGYAMRLGREPELTLAAAVLDAAVEAAHPLTPAILAGLATLDEAERARQLAAWGEVAPTRVAFDEMR</sequence>
<protein>
    <submittedName>
        <fullName evidence="1">Alpha-D-ribose 1-methylphosphonate 5-triphosphate synthase subunit PhnG</fullName>
    </submittedName>
</protein>
<dbReference type="InterPro" id="IPR009609">
    <property type="entry name" value="Phosphonate_metab_PhnG"/>
</dbReference>
<accession>A0A6J4VKL7</accession>
<proteinExistence type="predicted"/>
<dbReference type="GO" id="GO:0019634">
    <property type="term" value="P:organic phosphonate metabolic process"/>
    <property type="evidence" value="ECO:0007669"/>
    <property type="project" value="InterPro"/>
</dbReference>
<organism evidence="1">
    <name type="scientific">uncultured Thermomicrobiales bacterium</name>
    <dbReference type="NCBI Taxonomy" id="1645740"/>
    <lineage>
        <taxon>Bacteria</taxon>
        <taxon>Pseudomonadati</taxon>
        <taxon>Thermomicrobiota</taxon>
        <taxon>Thermomicrobia</taxon>
        <taxon>Thermomicrobiales</taxon>
        <taxon>environmental samples</taxon>
    </lineage>
</organism>
<dbReference type="GO" id="GO:0015716">
    <property type="term" value="P:organic phosphonate transport"/>
    <property type="evidence" value="ECO:0007669"/>
    <property type="project" value="InterPro"/>
</dbReference>